<name>A0A9D1KM49_9ACTN</name>
<comment type="caution">
    <text evidence="1">The sequence shown here is derived from an EMBL/GenBank/DDBJ whole genome shotgun (WGS) entry which is preliminary data.</text>
</comment>
<dbReference type="Gene3D" id="3.40.190.10">
    <property type="entry name" value="Periplasmic binding protein-like II"/>
    <property type="match status" value="2"/>
</dbReference>
<proteinExistence type="predicted"/>
<dbReference type="Proteomes" id="UP000886842">
    <property type="component" value="Unassembled WGS sequence"/>
</dbReference>
<accession>A0A9D1KM49</accession>
<protein>
    <submittedName>
        <fullName evidence="1">Extracellular solute-binding protein</fullName>
    </submittedName>
</protein>
<gene>
    <name evidence="1" type="ORF">IAA98_05950</name>
</gene>
<reference evidence="1" key="1">
    <citation type="submission" date="2020-10" db="EMBL/GenBank/DDBJ databases">
        <authorList>
            <person name="Gilroy R."/>
        </authorList>
    </citation>
    <scope>NUCLEOTIDE SEQUENCE</scope>
    <source>
        <strain evidence="1">ChiGjej1B1-24693</strain>
    </source>
</reference>
<sequence length="535" mass="57943">MLAGAVGAGLTAGLVGCAPEAATGKGDTGEVASSGVELPTYTPYGDVTPDLPGDPTQGIPAAYFHYPEITEMEGIPLPQTEPYSFLAQGTVTGEPKPGNPWYDKFAEDMGNQFNLISGGWAEYRDKFAVTIAGDDLPDLVMIEQVPQLPRLLEAKFHDLSPYLSGDNVQQYAGLASLPTAVWGVSSLAGGLWGVTRPTVALSGQINVWSDDMEELGLDPDPAPADGAEYLEMLKTMTSDGKFALGADPVITVLGPSLMMCGAPNEWRRNEDGSFTHAFETDEYLRALEVSAEIWAAGVLHPDSITNPDAKSGWFNEGITRGLYQGFSAYGYTTVNHRTRRLSHIQLPKWDGDGAADPFRGAGGYPSFTAISKTASEDRVRELLEIMNYIAAPFGTRQFLTGEYGVEGVHYTLDGNDPVNIPETRSKDMLSGLGYAGRQSLYDVYVPGYDDVAERMHAMAADSLPRSVPDDSRGLFSETWASKSTTLLPRIKDLQLAIIRGREKPSAWTELIESKWLPEVGDPSRDELQAADQEEH</sequence>
<reference evidence="1" key="2">
    <citation type="journal article" date="2021" name="PeerJ">
        <title>Extensive microbial diversity within the chicken gut microbiome revealed by metagenomics and culture.</title>
        <authorList>
            <person name="Gilroy R."/>
            <person name="Ravi A."/>
            <person name="Getino M."/>
            <person name="Pursley I."/>
            <person name="Horton D.L."/>
            <person name="Alikhan N.F."/>
            <person name="Baker D."/>
            <person name="Gharbi K."/>
            <person name="Hall N."/>
            <person name="Watson M."/>
            <person name="Adriaenssens E.M."/>
            <person name="Foster-Nyarko E."/>
            <person name="Jarju S."/>
            <person name="Secka A."/>
            <person name="Antonio M."/>
            <person name="Oren A."/>
            <person name="Chaudhuri R.R."/>
            <person name="La Ragione R."/>
            <person name="Hildebrand F."/>
            <person name="Pallen M.J."/>
        </authorList>
    </citation>
    <scope>NUCLEOTIDE SEQUENCE</scope>
    <source>
        <strain evidence="1">ChiGjej1B1-24693</strain>
    </source>
</reference>
<dbReference type="EMBL" id="DVLP01000180">
    <property type="protein sequence ID" value="HIT75106.1"/>
    <property type="molecule type" value="Genomic_DNA"/>
</dbReference>
<organism evidence="1 2">
    <name type="scientific">Candidatus Avipropionibacterium avicola</name>
    <dbReference type="NCBI Taxonomy" id="2840701"/>
    <lineage>
        <taxon>Bacteria</taxon>
        <taxon>Bacillati</taxon>
        <taxon>Actinomycetota</taxon>
        <taxon>Actinomycetes</taxon>
        <taxon>Propionibacteriales</taxon>
        <taxon>Propionibacteriaceae</taxon>
        <taxon>Propionibacteriaceae incertae sedis</taxon>
        <taxon>Candidatus Avipropionibacterium</taxon>
    </lineage>
</organism>
<evidence type="ECO:0000313" key="1">
    <source>
        <dbReference type="EMBL" id="HIT75106.1"/>
    </source>
</evidence>
<dbReference type="AlphaFoldDB" id="A0A9D1KM49"/>
<evidence type="ECO:0000313" key="2">
    <source>
        <dbReference type="Proteomes" id="UP000886842"/>
    </source>
</evidence>
<dbReference type="SUPFAM" id="SSF53850">
    <property type="entry name" value="Periplasmic binding protein-like II"/>
    <property type="match status" value="1"/>
</dbReference>